<feature type="chain" id="PRO_5012596810" description="DUF4136 domain-containing protein" evidence="1">
    <location>
        <begin position="23"/>
        <end position="208"/>
    </location>
</feature>
<protein>
    <recommendedName>
        <fullName evidence="2">DUF4136 domain-containing protein</fullName>
    </recommendedName>
</protein>
<dbReference type="Gene3D" id="3.30.160.670">
    <property type="match status" value="1"/>
</dbReference>
<dbReference type="InterPro" id="IPR025411">
    <property type="entry name" value="DUF4136"/>
</dbReference>
<evidence type="ECO:0000313" key="3">
    <source>
        <dbReference type="EMBL" id="SMD32018.1"/>
    </source>
</evidence>
<dbReference type="Pfam" id="PF13590">
    <property type="entry name" value="DUF4136"/>
    <property type="match status" value="1"/>
</dbReference>
<accession>A0A1W2G6P3</accession>
<feature type="signal peptide" evidence="1">
    <location>
        <begin position="1"/>
        <end position="22"/>
    </location>
</feature>
<dbReference type="AlphaFoldDB" id="A0A1W2G6P3"/>
<dbReference type="Proteomes" id="UP000192472">
    <property type="component" value="Unassembled WGS sequence"/>
</dbReference>
<keyword evidence="1" id="KW-0732">Signal</keyword>
<organism evidence="3 4">
    <name type="scientific">Reichenbachiella faecimaris</name>
    <dbReference type="NCBI Taxonomy" id="692418"/>
    <lineage>
        <taxon>Bacteria</taxon>
        <taxon>Pseudomonadati</taxon>
        <taxon>Bacteroidota</taxon>
        <taxon>Cytophagia</taxon>
        <taxon>Cytophagales</taxon>
        <taxon>Reichenbachiellaceae</taxon>
        <taxon>Reichenbachiella</taxon>
    </lineage>
</organism>
<gene>
    <name evidence="3" type="ORF">SAMN04488029_0356</name>
</gene>
<sequence>MTRTCLISIRNYLFLATVVALSGCLSQKDFITDSDYSYGGKFKKYRTYSFMSSPENDTLFHREILEKTIASRMGAQGYFKDVKKPDLLVMYKIFYDNFSLRGYNQPHFESWVNNDIVSDSDDNEELDEFFRDEPVEGEEYNVSNYEMNDGTLLVVFFDRKKKQTVWQGYASGVFSKDNRDARKNIKVATSKIFNEFRLIADGYVIKGG</sequence>
<feature type="domain" description="DUF4136" evidence="2">
    <location>
        <begin position="33"/>
        <end position="196"/>
    </location>
</feature>
<name>A0A1W2G6P3_REIFA</name>
<evidence type="ECO:0000256" key="1">
    <source>
        <dbReference type="SAM" id="SignalP"/>
    </source>
</evidence>
<reference evidence="3 4" key="1">
    <citation type="submission" date="2017-04" db="EMBL/GenBank/DDBJ databases">
        <authorList>
            <person name="Afonso C.L."/>
            <person name="Miller P.J."/>
            <person name="Scott M.A."/>
            <person name="Spackman E."/>
            <person name="Goraichik I."/>
            <person name="Dimitrov K.M."/>
            <person name="Suarez D.L."/>
            <person name="Swayne D.E."/>
        </authorList>
    </citation>
    <scope>NUCLEOTIDE SEQUENCE [LARGE SCALE GENOMIC DNA]</scope>
    <source>
        <strain evidence="3 4">DSM 26133</strain>
    </source>
</reference>
<dbReference type="STRING" id="692418.SAMN04488029_0356"/>
<dbReference type="EMBL" id="FWYF01000001">
    <property type="protein sequence ID" value="SMD32018.1"/>
    <property type="molecule type" value="Genomic_DNA"/>
</dbReference>
<dbReference type="RefSeq" id="WP_084370702.1">
    <property type="nucleotide sequence ID" value="NZ_FWYF01000001.1"/>
</dbReference>
<dbReference type="OrthoDB" id="875766at2"/>
<dbReference type="PROSITE" id="PS51257">
    <property type="entry name" value="PROKAR_LIPOPROTEIN"/>
    <property type="match status" value="1"/>
</dbReference>
<proteinExistence type="predicted"/>
<evidence type="ECO:0000259" key="2">
    <source>
        <dbReference type="Pfam" id="PF13590"/>
    </source>
</evidence>
<evidence type="ECO:0000313" key="4">
    <source>
        <dbReference type="Proteomes" id="UP000192472"/>
    </source>
</evidence>
<keyword evidence="4" id="KW-1185">Reference proteome</keyword>